<dbReference type="STRING" id="37360.A0A0G4IU16"/>
<reference evidence="4 6" key="1">
    <citation type="submission" date="2015-02" db="EMBL/GenBank/DDBJ databases">
        <authorList>
            <person name="Chooi Y.-H."/>
        </authorList>
    </citation>
    <scope>NUCLEOTIDE SEQUENCE [LARGE SCALE GENOMIC DNA]</scope>
    <source>
        <strain evidence="4">E3</strain>
    </source>
</reference>
<geneLocation type="mitochondrion" evidence="5"/>
<keyword evidence="2" id="KW-0472">Membrane</keyword>
<keyword evidence="5" id="KW-0496">Mitochondrion</keyword>
<keyword evidence="2" id="KW-0812">Transmembrane</keyword>
<feature type="domain" description="Exonuclease VII large subunit C-terminal" evidence="3">
    <location>
        <begin position="180"/>
        <end position="430"/>
    </location>
</feature>
<proteinExistence type="predicted"/>
<keyword evidence="6" id="KW-1185">Reference proteome</keyword>
<reference evidence="5 7" key="2">
    <citation type="submission" date="2018-03" db="EMBL/GenBank/DDBJ databases">
        <authorList>
            <person name="Fogelqvist J."/>
        </authorList>
    </citation>
    <scope>NUCLEOTIDE SEQUENCE [LARGE SCALE GENOMIC DNA]</scope>
</reference>
<dbReference type="PANTHER" id="PTHR30008:SF0">
    <property type="entry name" value="EXODEOXYRIBONUCLEASE 7 LARGE SUBUNIT"/>
    <property type="match status" value="1"/>
</dbReference>
<dbReference type="Proteomes" id="UP000290189">
    <property type="component" value="Unassembled WGS sequence"/>
</dbReference>
<name>A0A0G4IU16_PLABS</name>
<dbReference type="Proteomes" id="UP000039324">
    <property type="component" value="Unassembled WGS sequence"/>
</dbReference>
<dbReference type="InterPro" id="IPR003753">
    <property type="entry name" value="Exonuc_VII_L"/>
</dbReference>
<keyword evidence="1" id="KW-0175">Coiled coil</keyword>
<dbReference type="GO" id="GO:0008855">
    <property type="term" value="F:exodeoxyribonuclease VII activity"/>
    <property type="evidence" value="ECO:0007669"/>
    <property type="project" value="InterPro"/>
</dbReference>
<dbReference type="PANTHER" id="PTHR30008">
    <property type="entry name" value="EXODEOXYRIBONUCLEASE 7 LARGE SUBUNIT"/>
    <property type="match status" value="1"/>
</dbReference>
<dbReference type="Pfam" id="PF02601">
    <property type="entry name" value="Exonuc_VII_L"/>
    <property type="match status" value="1"/>
</dbReference>
<protein>
    <recommendedName>
        <fullName evidence="3">Exonuclease VII large subunit C-terminal domain-containing protein</fullName>
    </recommendedName>
</protein>
<accession>A0A0G4IU16</accession>
<evidence type="ECO:0000259" key="3">
    <source>
        <dbReference type="Pfam" id="PF02601"/>
    </source>
</evidence>
<evidence type="ECO:0000313" key="4">
    <source>
        <dbReference type="EMBL" id="CEO98624.1"/>
    </source>
</evidence>
<evidence type="ECO:0000313" key="5">
    <source>
        <dbReference type="EMBL" id="SPR00758.1"/>
    </source>
</evidence>
<dbReference type="EMBL" id="CDSF01000086">
    <property type="protein sequence ID" value="CEO98624.1"/>
    <property type="molecule type" value="Genomic_DNA"/>
</dbReference>
<keyword evidence="2" id="KW-1133">Transmembrane helix</keyword>
<dbReference type="InterPro" id="IPR020579">
    <property type="entry name" value="Exonuc_VII_lsu_C"/>
</dbReference>
<sequence length="543" mass="60861">MRVLIVVARRFSSTSPTVRPAATAAAARRFTPKTLREVFQKSIEVVPAVDHDPNMVLGGILSKVGKRPYQVSGSPFWYDRLVDPFEADIGITVRLPDLMRQSLPNGHSCVFRGYLNRKAMENCTLQLIFEVTQIEHQSAPQTLTEKERRTIDVLRKSTQRRRANVDLTLRTALHEGRKPTVTMITGENSIVDQDVIKALEPCQMHFTLDFVRVNMQDPEQIANAMRSADADDVKDHVVCIVRGGGSGLNAFDDVDLAEAALQINSPLVAAIGHAEDAVLLGQVCDRVLTTPTALGVYLKETARQCLEQRDHCAVLQRQRVEEEFAERLTLQSRTCEELRAQLASVKQEKAQSDESAEKRLAQRAAESADQIRILREQVQQERKERLESERILREHNEKLAASGAMALAAATEEKARVEETAEKRLNDRAAETAEQIRVLREQVQQEKKARLDSERVFRENSEQLVSSHDLVVAALSKQLEAAEAGLSQDKAFLNALRSELYAVKEESRRSDATLRETLRQQRMISSALACTTVASLLFALIVR</sequence>
<organism evidence="4 6">
    <name type="scientific">Plasmodiophora brassicae</name>
    <name type="common">Clubroot disease agent</name>
    <dbReference type="NCBI Taxonomy" id="37360"/>
    <lineage>
        <taxon>Eukaryota</taxon>
        <taxon>Sar</taxon>
        <taxon>Rhizaria</taxon>
        <taxon>Endomyxa</taxon>
        <taxon>Phytomyxea</taxon>
        <taxon>Plasmodiophorida</taxon>
        <taxon>Plasmodiophoridae</taxon>
        <taxon>Plasmodiophora</taxon>
    </lineage>
</organism>
<evidence type="ECO:0000256" key="1">
    <source>
        <dbReference type="SAM" id="Coils"/>
    </source>
</evidence>
<dbReference type="GO" id="GO:0006308">
    <property type="term" value="P:DNA catabolic process"/>
    <property type="evidence" value="ECO:0007669"/>
    <property type="project" value="InterPro"/>
</dbReference>
<gene>
    <name evidence="4" type="ORF">PBRA_006738</name>
    <name evidence="5" type="ORF">PLBR_LOCUS7973</name>
</gene>
<evidence type="ECO:0000256" key="2">
    <source>
        <dbReference type="SAM" id="Phobius"/>
    </source>
</evidence>
<dbReference type="EMBL" id="OVEO01000015">
    <property type="protein sequence ID" value="SPR00758.1"/>
    <property type="molecule type" value="Genomic_DNA"/>
</dbReference>
<dbReference type="AlphaFoldDB" id="A0A0G4IU16"/>
<dbReference type="GO" id="GO:0009318">
    <property type="term" value="C:exodeoxyribonuclease VII complex"/>
    <property type="evidence" value="ECO:0007669"/>
    <property type="project" value="InterPro"/>
</dbReference>
<feature type="coiled-coil region" evidence="1">
    <location>
        <begin position="328"/>
        <end position="449"/>
    </location>
</feature>
<evidence type="ECO:0000313" key="6">
    <source>
        <dbReference type="Proteomes" id="UP000039324"/>
    </source>
</evidence>
<evidence type="ECO:0000313" key="7">
    <source>
        <dbReference type="Proteomes" id="UP000290189"/>
    </source>
</evidence>
<feature type="transmembrane region" description="Helical" evidence="2">
    <location>
        <begin position="523"/>
        <end position="542"/>
    </location>
</feature>